<keyword evidence="7 8" id="KW-0449">Lipoprotein</keyword>
<dbReference type="Gene3D" id="2.20.200.10">
    <property type="entry name" value="Outer membrane efflux proteins (OEP)"/>
    <property type="match status" value="1"/>
</dbReference>
<keyword evidence="2 8" id="KW-1134">Transmembrane beta strand</keyword>
<keyword evidence="6" id="KW-0998">Cell outer membrane</keyword>
<keyword evidence="3 8" id="KW-0812">Transmembrane</keyword>
<evidence type="ECO:0000256" key="5">
    <source>
        <dbReference type="ARBA" id="ARBA00023139"/>
    </source>
</evidence>
<evidence type="ECO:0000256" key="4">
    <source>
        <dbReference type="ARBA" id="ARBA00023136"/>
    </source>
</evidence>
<keyword evidence="9" id="KW-0175">Coiled coil</keyword>
<dbReference type="STRING" id="53406.SAMN05421553_2460"/>
<dbReference type="InterPro" id="IPR010131">
    <property type="entry name" value="MdtP/NodT-like"/>
</dbReference>
<dbReference type="PANTHER" id="PTHR30203">
    <property type="entry name" value="OUTER MEMBRANE CATION EFFLUX PROTEIN"/>
    <property type="match status" value="1"/>
</dbReference>
<keyword evidence="5 8" id="KW-0564">Palmitate</keyword>
<name>A0A1H4ZRF3_PSEAG</name>
<evidence type="ECO:0000256" key="9">
    <source>
        <dbReference type="SAM" id="Coils"/>
    </source>
</evidence>
<dbReference type="Proteomes" id="UP000242849">
    <property type="component" value="Unassembled WGS sequence"/>
</dbReference>
<dbReference type="GO" id="GO:0009279">
    <property type="term" value="C:cell outer membrane"/>
    <property type="evidence" value="ECO:0007669"/>
    <property type="project" value="UniProtKB-SubCell"/>
</dbReference>
<dbReference type="Gene3D" id="1.20.1600.10">
    <property type="entry name" value="Outer membrane efflux proteins (OEP)"/>
    <property type="match status" value="1"/>
</dbReference>
<reference evidence="11" key="1">
    <citation type="submission" date="2016-10" db="EMBL/GenBank/DDBJ databases">
        <authorList>
            <person name="Varghese N."/>
            <person name="Submissions S."/>
        </authorList>
    </citation>
    <scope>NUCLEOTIDE SEQUENCE [LARGE SCALE GENOMIC DNA]</scope>
    <source>
        <strain evidence="11">DSM 12111</strain>
    </source>
</reference>
<evidence type="ECO:0000256" key="3">
    <source>
        <dbReference type="ARBA" id="ARBA00022692"/>
    </source>
</evidence>
<dbReference type="SUPFAM" id="SSF56954">
    <property type="entry name" value="Outer membrane efflux proteins (OEP)"/>
    <property type="match status" value="1"/>
</dbReference>
<feature type="signal peptide" evidence="8">
    <location>
        <begin position="1"/>
        <end position="28"/>
    </location>
</feature>
<dbReference type="GO" id="GO:0015562">
    <property type="term" value="F:efflux transmembrane transporter activity"/>
    <property type="evidence" value="ECO:0007669"/>
    <property type="project" value="InterPro"/>
</dbReference>
<evidence type="ECO:0000256" key="6">
    <source>
        <dbReference type="ARBA" id="ARBA00023237"/>
    </source>
</evidence>
<keyword evidence="8" id="KW-0732">Signal</keyword>
<evidence type="ECO:0000313" key="11">
    <source>
        <dbReference type="Proteomes" id="UP000242849"/>
    </source>
</evidence>
<feature type="coiled-coil region" evidence="9">
    <location>
        <begin position="380"/>
        <end position="453"/>
    </location>
</feature>
<dbReference type="NCBIfam" id="TIGR01845">
    <property type="entry name" value="outer_NodT"/>
    <property type="match status" value="1"/>
</dbReference>
<evidence type="ECO:0000313" key="10">
    <source>
        <dbReference type="EMBL" id="SED32713.1"/>
    </source>
</evidence>
<dbReference type="AlphaFoldDB" id="A0A1H4ZRF3"/>
<proteinExistence type="inferred from homology"/>
<comment type="similarity">
    <text evidence="1 8">Belongs to the outer membrane factor (OMF) (TC 1.B.17) family.</text>
</comment>
<evidence type="ECO:0000256" key="2">
    <source>
        <dbReference type="ARBA" id="ARBA00022452"/>
    </source>
</evidence>
<dbReference type="RefSeq" id="WP_167360361.1">
    <property type="nucleotide sequence ID" value="NZ_CP156749.1"/>
</dbReference>
<sequence length="471" mass="52039">MSIDSRRVATLGWLLAALLQAGCSSLTAPERSAEQARVDLPVRWQAESASVVEEQPFFDSLDDLFRHPRLAELLHEAQRANPDLNQLALRLKASGLLLKPVDARRYPALDLAWNKTRSYRDYSHSQAYEFGLNLAWELDLWGKLADQGAAARTEDAALAQDYAAARNALSVVILRTWVEAWSLQASLRNQQQQLEALEQIERIVLDSYRGGGVPLEDLSAVRLEQQSARADLMASTEALARNRRSLHLLLGRMPKATQLVDEAPLPEILMPPRQLPARVLARRPDIQAAFHRLQALDAQTRASYKALLPSINLSGNLGRSAASGAMSTLFGGAGDGVWSLVGGITQPLFNAGSLRAQAQAAAADAEGGWWAYRKVLLTAVQEVENALAQEQSLSQQLQRLHAAQTQAQRLQQLYEDRYRSGLVDILDLIDARLKLLQTNARLIQAKAARLDNRVLLAQALGFAVEKHDERI</sequence>
<evidence type="ECO:0000256" key="1">
    <source>
        <dbReference type="ARBA" id="ARBA00007613"/>
    </source>
</evidence>
<keyword evidence="11" id="KW-1185">Reference proteome</keyword>
<dbReference type="Pfam" id="PF02321">
    <property type="entry name" value="OEP"/>
    <property type="match status" value="2"/>
</dbReference>
<protein>
    <submittedName>
        <fullName evidence="10">Efflux transporter, outer membrane factor (OMF) lipoprotein, NodT family</fullName>
    </submittedName>
</protein>
<keyword evidence="4 8" id="KW-0472">Membrane</keyword>
<evidence type="ECO:0000256" key="8">
    <source>
        <dbReference type="RuleBase" id="RU362097"/>
    </source>
</evidence>
<comment type="subcellular location">
    <subcellularLocation>
        <location evidence="8">Cell outer membrane</location>
        <topology evidence="8">Lipid-anchor</topology>
    </subcellularLocation>
</comment>
<accession>A0A1H4ZRF3</accession>
<gene>
    <name evidence="10" type="ORF">SAMN05421553_2460</name>
</gene>
<dbReference type="InterPro" id="IPR003423">
    <property type="entry name" value="OMP_efflux"/>
</dbReference>
<dbReference type="EMBL" id="FNSC01000001">
    <property type="protein sequence ID" value="SED32713.1"/>
    <property type="molecule type" value="Genomic_DNA"/>
</dbReference>
<organism evidence="10 11">
    <name type="scientific">Pseudomonas anguilliseptica</name>
    <dbReference type="NCBI Taxonomy" id="53406"/>
    <lineage>
        <taxon>Bacteria</taxon>
        <taxon>Pseudomonadati</taxon>
        <taxon>Pseudomonadota</taxon>
        <taxon>Gammaproteobacteria</taxon>
        <taxon>Pseudomonadales</taxon>
        <taxon>Pseudomonadaceae</taxon>
        <taxon>Pseudomonas</taxon>
    </lineage>
</organism>
<feature type="chain" id="PRO_5017099229" evidence="8">
    <location>
        <begin position="29"/>
        <end position="471"/>
    </location>
</feature>
<evidence type="ECO:0000256" key="7">
    <source>
        <dbReference type="ARBA" id="ARBA00023288"/>
    </source>
</evidence>